<keyword evidence="2" id="KW-0812">Transmembrane</keyword>
<dbReference type="VEuPathDB" id="FungiDB:FUN_014813"/>
<feature type="region of interest" description="Disordered" evidence="1">
    <location>
        <begin position="158"/>
        <end position="184"/>
    </location>
</feature>
<dbReference type="AlphaFoldDB" id="A0A2I1EUH4"/>
<dbReference type="OrthoDB" id="2367547at2759"/>
<reference evidence="4 5" key="2">
    <citation type="submission" date="2017-10" db="EMBL/GenBank/DDBJ databases">
        <title>Genome analyses suggest a sexual origin of heterokaryosis in a supposedly ancient asexual fungus.</title>
        <authorList>
            <person name="Corradi N."/>
            <person name="Sedzielewska K."/>
            <person name="Noel J."/>
            <person name="Charron P."/>
            <person name="Farinelli L."/>
            <person name="Marton T."/>
            <person name="Kruger M."/>
            <person name="Pelin A."/>
            <person name="Brachmann A."/>
            <person name="Corradi N."/>
        </authorList>
    </citation>
    <scope>NUCLEOTIDE SEQUENCE [LARGE SCALE GENOMIC DNA]</scope>
    <source>
        <strain evidence="4 5">A1</strain>
    </source>
</reference>
<feature type="transmembrane region" description="Helical" evidence="2">
    <location>
        <begin position="127"/>
        <end position="150"/>
    </location>
</feature>
<evidence type="ECO:0000313" key="3">
    <source>
        <dbReference type="EMBL" id="CAB5395951.1"/>
    </source>
</evidence>
<feature type="transmembrane region" description="Helical" evidence="2">
    <location>
        <begin position="102"/>
        <end position="121"/>
    </location>
</feature>
<gene>
    <name evidence="3" type="ORF">CHRIB12_LOCUS24095</name>
    <name evidence="4" type="ORF">RhiirA1_446124</name>
</gene>
<sequence>MAESQNIGSLINIARILLFAFSLVCFTIDTNKISTVNSIESPFGSIPIPKGSSSGFGPKIDSKLDGFKSVLAFSVFNDLVSFLISAYYVVMIEKKRNQEPNNYDYIVCGVELLLWIIYAGLQFQYSTLIITSVYSILIVILYSGLGAVFYNQKRSQSQNHRTPIGRTNNDSGTNNATTIEVHQT</sequence>
<dbReference type="Proteomes" id="UP000684084">
    <property type="component" value="Unassembled WGS sequence"/>
</dbReference>
<dbReference type="VEuPathDB" id="FungiDB:RhiirA1_446124"/>
<keyword evidence="2" id="KW-0472">Membrane</keyword>
<evidence type="ECO:0000256" key="2">
    <source>
        <dbReference type="SAM" id="Phobius"/>
    </source>
</evidence>
<reference evidence="3" key="3">
    <citation type="submission" date="2020-05" db="EMBL/GenBank/DDBJ databases">
        <authorList>
            <person name="Rincon C."/>
            <person name="Sanders R I."/>
            <person name="Robbins C."/>
            <person name="Chaturvedi A."/>
        </authorList>
    </citation>
    <scope>NUCLEOTIDE SEQUENCE</scope>
    <source>
        <strain evidence="3">CHB12</strain>
    </source>
</reference>
<proteinExistence type="predicted"/>
<evidence type="ECO:0000313" key="5">
    <source>
        <dbReference type="Proteomes" id="UP000232688"/>
    </source>
</evidence>
<dbReference type="EMBL" id="CAGKOT010000106">
    <property type="protein sequence ID" value="CAB5395951.1"/>
    <property type="molecule type" value="Genomic_DNA"/>
</dbReference>
<evidence type="ECO:0000256" key="1">
    <source>
        <dbReference type="SAM" id="MobiDB-lite"/>
    </source>
</evidence>
<evidence type="ECO:0000313" key="6">
    <source>
        <dbReference type="Proteomes" id="UP000684084"/>
    </source>
</evidence>
<reference evidence="4 5" key="1">
    <citation type="submission" date="2017-10" db="EMBL/GenBank/DDBJ databases">
        <title>Extensive intraspecific genome diversity in a model arbuscular mycorrhizal fungus.</title>
        <authorList>
            <person name="Chen E.C.H."/>
            <person name="Morin E."/>
            <person name="Baudet D."/>
            <person name="Noel J."/>
            <person name="Ndikumana S."/>
            <person name="Charron P."/>
            <person name="St-Onge C."/>
            <person name="Giorgi J."/>
            <person name="Grigoriev I.V."/>
            <person name="Roux C."/>
            <person name="Martin F.M."/>
            <person name="Corradi N."/>
        </authorList>
    </citation>
    <scope>NUCLEOTIDE SEQUENCE [LARGE SCALE GENOMIC DNA]</scope>
    <source>
        <strain evidence="4 5">A1</strain>
    </source>
</reference>
<feature type="transmembrane region" description="Helical" evidence="2">
    <location>
        <begin position="70"/>
        <end position="90"/>
    </location>
</feature>
<dbReference type="VEuPathDB" id="FungiDB:RhiirFUN_011986"/>
<keyword evidence="2" id="KW-1133">Transmembrane helix</keyword>
<name>A0A2I1EUH4_9GLOM</name>
<feature type="transmembrane region" description="Helical" evidence="2">
    <location>
        <begin position="7"/>
        <end position="28"/>
    </location>
</feature>
<dbReference type="EMBL" id="LLXH01001770">
    <property type="protein sequence ID" value="PKC57622.1"/>
    <property type="molecule type" value="Genomic_DNA"/>
</dbReference>
<accession>A0A2I1EUH4</accession>
<organism evidence="3 6">
    <name type="scientific">Rhizophagus irregularis</name>
    <dbReference type="NCBI Taxonomy" id="588596"/>
    <lineage>
        <taxon>Eukaryota</taxon>
        <taxon>Fungi</taxon>
        <taxon>Fungi incertae sedis</taxon>
        <taxon>Mucoromycota</taxon>
        <taxon>Glomeromycotina</taxon>
        <taxon>Glomeromycetes</taxon>
        <taxon>Glomerales</taxon>
        <taxon>Glomeraceae</taxon>
        <taxon>Rhizophagus</taxon>
    </lineage>
</organism>
<protein>
    <submittedName>
        <fullName evidence="3">Uncharacterized protein</fullName>
    </submittedName>
</protein>
<comment type="caution">
    <text evidence="3">The sequence shown here is derived from an EMBL/GenBank/DDBJ whole genome shotgun (WGS) entry which is preliminary data.</text>
</comment>
<dbReference type="Proteomes" id="UP000232688">
    <property type="component" value="Unassembled WGS sequence"/>
</dbReference>
<evidence type="ECO:0000313" key="4">
    <source>
        <dbReference type="EMBL" id="PKC57622.1"/>
    </source>
</evidence>